<sequence length="197" mass="23011">MVAKELSEFEHREELLALTLSLKENDSITTRGNEGKKHYRLLFNTYIKMLESDNNGFFVKTEDKQNIILSLKRTIDFREAKKPEAIKQMIDQLRNNDPTDFFIIPVSYRTSTKKASKHASSLLIYKKENKCVVTMIDKDRGFKKCFGSYVTIPSNQMSYFSEFLQETKSVSDFTKYFNRVEPYSLLKNIVALSNEKK</sequence>
<organism evidence="1 2">
    <name type="scientific">Candidatus Enterococcus wittei</name>
    <dbReference type="NCBI Taxonomy" id="1987383"/>
    <lineage>
        <taxon>Bacteria</taxon>
        <taxon>Bacillati</taxon>
        <taxon>Bacillota</taxon>
        <taxon>Bacilli</taxon>
        <taxon>Lactobacillales</taxon>
        <taxon>Enterococcaceae</taxon>
        <taxon>Enterococcus</taxon>
    </lineage>
</organism>
<name>A0A242K104_9ENTE</name>
<protein>
    <submittedName>
        <fullName evidence="1">Uncharacterized protein</fullName>
    </submittedName>
</protein>
<dbReference type="RefSeq" id="WP_086284383.1">
    <property type="nucleotide sequence ID" value="NZ_NGMO01000002.1"/>
</dbReference>
<accession>A0A242K104</accession>
<keyword evidence="2" id="KW-1185">Reference proteome</keyword>
<comment type="caution">
    <text evidence="1">The sequence shown here is derived from an EMBL/GenBank/DDBJ whole genome shotgun (WGS) entry which is preliminary data.</text>
</comment>
<proteinExistence type="predicted"/>
<evidence type="ECO:0000313" key="1">
    <source>
        <dbReference type="EMBL" id="OTP11142.1"/>
    </source>
</evidence>
<dbReference type="AlphaFoldDB" id="A0A242K104"/>
<dbReference type="EMBL" id="NGMO01000002">
    <property type="protein sequence ID" value="OTP11142.1"/>
    <property type="molecule type" value="Genomic_DNA"/>
</dbReference>
<dbReference type="Proteomes" id="UP000194933">
    <property type="component" value="Unassembled WGS sequence"/>
</dbReference>
<reference evidence="1 2" key="1">
    <citation type="submission" date="2017-05" db="EMBL/GenBank/DDBJ databases">
        <title>The Genome Sequence of Enterococcus sp. 10A9_DIV0425.</title>
        <authorList>
            <consortium name="The Broad Institute Genomics Platform"/>
            <consortium name="The Broad Institute Genomic Center for Infectious Diseases"/>
            <person name="Earl A."/>
            <person name="Manson A."/>
            <person name="Schwartman J."/>
            <person name="Gilmore M."/>
            <person name="Abouelleil A."/>
            <person name="Cao P."/>
            <person name="Chapman S."/>
            <person name="Cusick C."/>
            <person name="Shea T."/>
            <person name="Young S."/>
            <person name="Neafsey D."/>
            <person name="Nusbaum C."/>
            <person name="Birren B."/>
        </authorList>
    </citation>
    <scope>NUCLEOTIDE SEQUENCE [LARGE SCALE GENOMIC DNA]</scope>
    <source>
        <strain evidence="1 2">10A9_DIV0425</strain>
    </source>
</reference>
<evidence type="ECO:0000313" key="2">
    <source>
        <dbReference type="Proteomes" id="UP000194933"/>
    </source>
</evidence>
<gene>
    <name evidence="1" type="ORF">A5844_001276</name>
</gene>